<protein>
    <submittedName>
        <fullName evidence="2">Uncharacterized protein</fullName>
    </submittedName>
</protein>
<gene>
    <name evidence="2" type="ORF">MFIFM68171_05574</name>
</gene>
<dbReference type="EMBL" id="BAAFSV010000003">
    <property type="protein sequence ID" value="GAB1315364.1"/>
    <property type="molecule type" value="Genomic_DNA"/>
</dbReference>
<organism evidence="2 3">
    <name type="scientific">Madurella fahalii</name>
    <dbReference type="NCBI Taxonomy" id="1157608"/>
    <lineage>
        <taxon>Eukaryota</taxon>
        <taxon>Fungi</taxon>
        <taxon>Dikarya</taxon>
        <taxon>Ascomycota</taxon>
        <taxon>Pezizomycotina</taxon>
        <taxon>Sordariomycetes</taxon>
        <taxon>Sordariomycetidae</taxon>
        <taxon>Sordariales</taxon>
        <taxon>Sordariales incertae sedis</taxon>
        <taxon>Madurella</taxon>
    </lineage>
</organism>
<keyword evidence="1" id="KW-1133">Transmembrane helix</keyword>
<feature type="transmembrane region" description="Helical" evidence="1">
    <location>
        <begin position="90"/>
        <end position="111"/>
    </location>
</feature>
<comment type="caution">
    <text evidence="2">The sequence shown here is derived from an EMBL/GenBank/DDBJ whole genome shotgun (WGS) entry which is preliminary data.</text>
</comment>
<dbReference type="RefSeq" id="XP_070917095.1">
    <property type="nucleotide sequence ID" value="XM_071060994.1"/>
</dbReference>
<reference evidence="2 3" key="1">
    <citation type="submission" date="2024-09" db="EMBL/GenBank/DDBJ databases">
        <title>Itraconazole resistance in Madurella fahalii resulting from another homologue of gene encoding cytochrome P450 14-alpha sterol demethylase (CYP51).</title>
        <authorList>
            <person name="Yoshioka I."/>
            <person name="Fahal A.H."/>
            <person name="Kaneko S."/>
            <person name="Yaguchi T."/>
        </authorList>
    </citation>
    <scope>NUCLEOTIDE SEQUENCE [LARGE SCALE GENOMIC DNA]</scope>
    <source>
        <strain evidence="2 3">IFM 68171</strain>
    </source>
</reference>
<evidence type="ECO:0000313" key="2">
    <source>
        <dbReference type="EMBL" id="GAB1315364.1"/>
    </source>
</evidence>
<keyword evidence="1" id="KW-0812">Transmembrane</keyword>
<evidence type="ECO:0000313" key="3">
    <source>
        <dbReference type="Proteomes" id="UP001628179"/>
    </source>
</evidence>
<feature type="transmembrane region" description="Helical" evidence="1">
    <location>
        <begin position="131"/>
        <end position="157"/>
    </location>
</feature>
<keyword evidence="1" id="KW-0472">Membrane</keyword>
<sequence>MEVSTKDEKRWELAAMAIRKVDPGLLDGPIPPCHDDSISTSFRGADSFTLRAHNFEWDGIMARSEAVIAIAYGSLHLTVWKWQFPSYAEWLCWIISCFGVLGVLSFTPLIHHAISSAIWTRGRNIMPNPVVRIPVLVSTSFLVAVLVLFLLASRVFLVVEAFISMRRVPIGVYAMVPWQYYVPFL</sequence>
<dbReference type="PANTHER" id="PTHR35043:SF7">
    <property type="entry name" value="TRANSCRIPTION FACTOR DOMAIN-CONTAINING PROTEIN"/>
    <property type="match status" value="1"/>
</dbReference>
<keyword evidence="3" id="KW-1185">Reference proteome</keyword>
<dbReference type="PANTHER" id="PTHR35043">
    <property type="entry name" value="TRANSCRIPTION FACTOR DOMAIN-CONTAINING PROTEIN"/>
    <property type="match status" value="1"/>
</dbReference>
<dbReference type="GeneID" id="98176317"/>
<proteinExistence type="predicted"/>
<evidence type="ECO:0000256" key="1">
    <source>
        <dbReference type="SAM" id="Phobius"/>
    </source>
</evidence>
<name>A0ABQ0GCA4_9PEZI</name>
<accession>A0ABQ0GCA4</accession>
<dbReference type="Proteomes" id="UP001628179">
    <property type="component" value="Unassembled WGS sequence"/>
</dbReference>